<dbReference type="Pfam" id="PF00884">
    <property type="entry name" value="Sulfatase"/>
    <property type="match status" value="1"/>
</dbReference>
<dbReference type="InterPro" id="IPR050738">
    <property type="entry name" value="Sulfatase"/>
</dbReference>
<protein>
    <submittedName>
        <fullName evidence="8">Sulfatase</fullName>
    </submittedName>
</protein>
<dbReference type="Proteomes" id="UP001337305">
    <property type="component" value="Unassembled WGS sequence"/>
</dbReference>
<gene>
    <name evidence="8" type="ORF">N1F79_04590</name>
</gene>
<evidence type="ECO:0000256" key="4">
    <source>
        <dbReference type="ARBA" id="ARBA00022729"/>
    </source>
</evidence>
<keyword evidence="9" id="KW-1185">Reference proteome</keyword>
<evidence type="ECO:0000259" key="7">
    <source>
        <dbReference type="Pfam" id="PF00884"/>
    </source>
</evidence>
<evidence type="ECO:0000256" key="3">
    <source>
        <dbReference type="ARBA" id="ARBA00022723"/>
    </source>
</evidence>
<sequence length="479" mass="54289">MNGKFYLYIGIALFFFTSCAKQEQQKKTNFVFILVDDLGWTDLGYSGSDFYETPNIDSLSKKSILFTNAYASGSVCSPSRASIMSGKHPARSNMTDWIPGDDPDNKMLLGPKDLDELPLEEKTIAEVLKENGYATFFAGKWHLGRDGFFPEDQGFEINKGGYHRGSPNSYYSPYNNPKLADGSNGEYLTDRLTNESIKFINERNNNPFFLMLSYYSVHTPIQPSKRNIEKFNDKLKRMGGEKVEIIDEGIAQTTINQRNPAYASMVYALDENIGKLIKALKDKGIYDNTTVIFTSDNGGLSTLNKNSNWVGPTSTLPLRGGKGWLYEGGIRVPLLVKPAKHNDKQRIVDAPVIGHDFYPTILSQAKIQKPKDYVLDGYDISKLFNKNTELDRKEIFWHYPHYHGSGWAPGAAIRQGHWKLIEFYETNSVELYDLSKDISEKNELSSQYPEKVKSLRDKLHHLQKSMNAKAATLNPKYKI</sequence>
<keyword evidence="5" id="KW-0378">Hydrolase</keyword>
<comment type="caution">
    <text evidence="8">The sequence shown here is derived from an EMBL/GenBank/DDBJ whole genome shotgun (WGS) entry which is preliminary data.</text>
</comment>
<dbReference type="Gene3D" id="3.30.1120.10">
    <property type="match status" value="1"/>
</dbReference>
<dbReference type="InterPro" id="IPR017850">
    <property type="entry name" value="Alkaline_phosphatase_core_sf"/>
</dbReference>
<accession>A0ABU7XPS7</accession>
<dbReference type="RefSeq" id="WP_303304777.1">
    <property type="nucleotide sequence ID" value="NZ_JAODOP010000004.1"/>
</dbReference>
<comment type="cofactor">
    <cofactor evidence="1">
        <name>Ca(2+)</name>
        <dbReference type="ChEBI" id="CHEBI:29108"/>
    </cofactor>
</comment>
<evidence type="ECO:0000313" key="9">
    <source>
        <dbReference type="Proteomes" id="UP001337305"/>
    </source>
</evidence>
<keyword evidence="6" id="KW-0106">Calcium</keyword>
<evidence type="ECO:0000256" key="2">
    <source>
        <dbReference type="ARBA" id="ARBA00008779"/>
    </source>
</evidence>
<dbReference type="PANTHER" id="PTHR42693">
    <property type="entry name" value="ARYLSULFATASE FAMILY MEMBER"/>
    <property type="match status" value="1"/>
</dbReference>
<evidence type="ECO:0000313" key="8">
    <source>
        <dbReference type="EMBL" id="MEF3832396.1"/>
    </source>
</evidence>
<keyword evidence="4" id="KW-0732">Signal</keyword>
<dbReference type="InterPro" id="IPR024607">
    <property type="entry name" value="Sulfatase_CS"/>
</dbReference>
<evidence type="ECO:0000256" key="1">
    <source>
        <dbReference type="ARBA" id="ARBA00001913"/>
    </source>
</evidence>
<dbReference type="PANTHER" id="PTHR42693:SF42">
    <property type="entry name" value="ARYLSULFATASE G"/>
    <property type="match status" value="1"/>
</dbReference>
<name>A0ABU7XPS7_9FLAO</name>
<dbReference type="EMBL" id="JAODOP010000004">
    <property type="protein sequence ID" value="MEF3832396.1"/>
    <property type="molecule type" value="Genomic_DNA"/>
</dbReference>
<dbReference type="PROSITE" id="PS00149">
    <property type="entry name" value="SULFATASE_2"/>
    <property type="match status" value="1"/>
</dbReference>
<evidence type="ECO:0000256" key="6">
    <source>
        <dbReference type="ARBA" id="ARBA00022837"/>
    </source>
</evidence>
<dbReference type="InterPro" id="IPR000917">
    <property type="entry name" value="Sulfatase_N"/>
</dbReference>
<dbReference type="Gene3D" id="3.40.720.10">
    <property type="entry name" value="Alkaline Phosphatase, subunit A"/>
    <property type="match status" value="1"/>
</dbReference>
<dbReference type="CDD" id="cd16144">
    <property type="entry name" value="ARS_like"/>
    <property type="match status" value="1"/>
</dbReference>
<reference evidence="8 9" key="1">
    <citation type="submission" date="2022-09" db="EMBL/GenBank/DDBJ databases">
        <title>Genome sequencing of Flavivirga sp. MEBiC05379.</title>
        <authorList>
            <person name="Oh H.-M."/>
            <person name="Kwon K.K."/>
            <person name="Park M.J."/>
            <person name="Yang S.-H."/>
        </authorList>
    </citation>
    <scope>NUCLEOTIDE SEQUENCE [LARGE SCALE GENOMIC DNA]</scope>
    <source>
        <strain evidence="8 9">MEBiC05379</strain>
    </source>
</reference>
<feature type="domain" description="Sulfatase N-terminal" evidence="7">
    <location>
        <begin position="29"/>
        <end position="366"/>
    </location>
</feature>
<comment type="similarity">
    <text evidence="2">Belongs to the sulfatase family.</text>
</comment>
<proteinExistence type="inferred from homology"/>
<evidence type="ECO:0000256" key="5">
    <source>
        <dbReference type="ARBA" id="ARBA00022801"/>
    </source>
</evidence>
<dbReference type="SUPFAM" id="SSF53649">
    <property type="entry name" value="Alkaline phosphatase-like"/>
    <property type="match status" value="1"/>
</dbReference>
<keyword evidence="3" id="KW-0479">Metal-binding</keyword>
<organism evidence="8 9">
    <name type="scientific">Flavivirga spongiicola</name>
    <dbReference type="NCBI Taxonomy" id="421621"/>
    <lineage>
        <taxon>Bacteria</taxon>
        <taxon>Pseudomonadati</taxon>
        <taxon>Bacteroidota</taxon>
        <taxon>Flavobacteriia</taxon>
        <taxon>Flavobacteriales</taxon>
        <taxon>Flavobacteriaceae</taxon>
        <taxon>Flavivirga</taxon>
    </lineage>
</organism>
<dbReference type="PROSITE" id="PS51257">
    <property type="entry name" value="PROKAR_LIPOPROTEIN"/>
    <property type="match status" value="1"/>
</dbReference>